<feature type="transmembrane region" description="Helical" evidence="7">
    <location>
        <begin position="662"/>
        <end position="684"/>
    </location>
</feature>
<accession>A0A0B1P4G5</accession>
<keyword evidence="4 7" id="KW-1133">Transmembrane helix</keyword>
<evidence type="ECO:0000259" key="8">
    <source>
        <dbReference type="PROSITE" id="PS51382"/>
    </source>
</evidence>
<gene>
    <name evidence="9" type="ORF">EV44_g6058</name>
</gene>
<dbReference type="GO" id="GO:0006797">
    <property type="term" value="P:polyphosphate metabolic process"/>
    <property type="evidence" value="ECO:0007669"/>
    <property type="project" value="TreeGrafter"/>
</dbReference>
<dbReference type="Pfam" id="PF03600">
    <property type="entry name" value="CitMHS"/>
    <property type="match status" value="1"/>
</dbReference>
<evidence type="ECO:0000256" key="5">
    <source>
        <dbReference type="ARBA" id="ARBA00023136"/>
    </source>
</evidence>
<keyword evidence="10" id="KW-1185">Reference proteome</keyword>
<evidence type="ECO:0000256" key="2">
    <source>
        <dbReference type="ARBA" id="ARBA00022448"/>
    </source>
</evidence>
<proteinExistence type="predicted"/>
<evidence type="ECO:0000313" key="9">
    <source>
        <dbReference type="EMBL" id="KHJ32220.1"/>
    </source>
</evidence>
<organism evidence="9 10">
    <name type="scientific">Uncinula necator</name>
    <name type="common">Grape powdery mildew</name>
    <dbReference type="NCBI Taxonomy" id="52586"/>
    <lineage>
        <taxon>Eukaryota</taxon>
        <taxon>Fungi</taxon>
        <taxon>Dikarya</taxon>
        <taxon>Ascomycota</taxon>
        <taxon>Pezizomycotina</taxon>
        <taxon>Leotiomycetes</taxon>
        <taxon>Erysiphales</taxon>
        <taxon>Erysiphaceae</taxon>
        <taxon>Erysiphe</taxon>
    </lineage>
</organism>
<feature type="compositionally biased region" description="Basic and acidic residues" evidence="6">
    <location>
        <begin position="132"/>
        <end position="143"/>
    </location>
</feature>
<feature type="transmembrane region" description="Helical" evidence="7">
    <location>
        <begin position="775"/>
        <end position="798"/>
    </location>
</feature>
<feature type="transmembrane region" description="Helical" evidence="7">
    <location>
        <begin position="730"/>
        <end position="763"/>
    </location>
</feature>
<comment type="caution">
    <text evidence="9">The sequence shown here is derived from an EMBL/GenBank/DDBJ whole genome shotgun (WGS) entry which is preliminary data.</text>
</comment>
<feature type="transmembrane region" description="Helical" evidence="7">
    <location>
        <begin position="819"/>
        <end position="842"/>
    </location>
</feature>
<dbReference type="PANTHER" id="PTHR10283:SF92">
    <property type="entry name" value="LOW-AFFINITY PHOSPHATE TRANSPORTER PHO91"/>
    <property type="match status" value="1"/>
</dbReference>
<dbReference type="HOGENOM" id="CLU_005170_8_0_1"/>
<dbReference type="CDD" id="cd01115">
    <property type="entry name" value="SLC13_permease"/>
    <property type="match status" value="1"/>
</dbReference>
<feature type="transmembrane region" description="Helical" evidence="7">
    <location>
        <begin position="378"/>
        <end position="400"/>
    </location>
</feature>
<feature type="domain" description="SPX" evidence="8">
    <location>
        <begin position="1"/>
        <end position="271"/>
    </location>
</feature>
<keyword evidence="5 7" id="KW-0472">Membrane</keyword>
<feature type="transmembrane region" description="Helical" evidence="7">
    <location>
        <begin position="591"/>
        <end position="617"/>
    </location>
</feature>
<feature type="region of interest" description="Disordered" evidence="6">
    <location>
        <begin position="98"/>
        <end position="186"/>
    </location>
</feature>
<feature type="transmembrane region" description="Helical" evidence="7">
    <location>
        <begin position="690"/>
        <end position="709"/>
    </location>
</feature>
<feature type="transmembrane region" description="Helical" evidence="7">
    <location>
        <begin position="412"/>
        <end position="445"/>
    </location>
</feature>
<feature type="transmembrane region" description="Helical" evidence="7">
    <location>
        <begin position="465"/>
        <end position="490"/>
    </location>
</feature>
<feature type="transmembrane region" description="Helical" evidence="7">
    <location>
        <begin position="637"/>
        <end position="655"/>
    </location>
</feature>
<reference evidence="9 10" key="1">
    <citation type="journal article" date="2014" name="BMC Genomics">
        <title>Adaptive genomic structural variation in the grape powdery mildew pathogen, Erysiphe necator.</title>
        <authorList>
            <person name="Jones L."/>
            <person name="Riaz S."/>
            <person name="Morales-Cruz A."/>
            <person name="Amrine K.C."/>
            <person name="McGuire B."/>
            <person name="Gubler W.D."/>
            <person name="Walker M.A."/>
            <person name="Cantu D."/>
        </authorList>
    </citation>
    <scope>NUCLEOTIDE SEQUENCE [LARGE SCALE GENOMIC DNA]</scope>
    <source>
        <strain evidence="10">c</strain>
    </source>
</reference>
<dbReference type="GO" id="GO:0005886">
    <property type="term" value="C:plasma membrane"/>
    <property type="evidence" value="ECO:0007669"/>
    <property type="project" value="TreeGrafter"/>
</dbReference>
<dbReference type="CDD" id="cd14478">
    <property type="entry name" value="SPX_PHO87_PHO90_like"/>
    <property type="match status" value="1"/>
</dbReference>
<dbReference type="Pfam" id="PF03105">
    <property type="entry name" value="SPX"/>
    <property type="match status" value="1"/>
</dbReference>
<dbReference type="Proteomes" id="UP000030854">
    <property type="component" value="Unassembled WGS sequence"/>
</dbReference>
<dbReference type="InterPro" id="IPR004680">
    <property type="entry name" value="Cit_transptr-like_dom"/>
</dbReference>
<evidence type="ECO:0000256" key="3">
    <source>
        <dbReference type="ARBA" id="ARBA00022692"/>
    </source>
</evidence>
<dbReference type="InterPro" id="IPR004331">
    <property type="entry name" value="SPX_dom"/>
</dbReference>
<evidence type="ECO:0000256" key="6">
    <source>
        <dbReference type="SAM" id="MobiDB-lite"/>
    </source>
</evidence>
<sequence>MKFSRSIKFNAIPDWGPYYLAYSNLKKLTYRLEKTIYHNSGPDDPESSPLIPNEEPDVVFRRALDKELDKICLFYKSIESEIFGEYEILVKDIERSESNSEQASGHDEFTSNHRRKPRTKSVASVHLWGPKSRRESTLSRSTDDASEDDDVDENTALQKSHHEPENVESTSNVSVNRRRKHRTGMKESLDLDSQSIGIICPTDDNDEIKQNKIINPQYHTNRISLKDRVISNYVQLYELMSFIQLNRIGFMKVLKKFDKIIGKSLKSLYMGSRVDIMEPFRPETAQRLKENINTLELAYARLFTNNDPALARRELILNIREQVVWERNTVWRELIGIERKNHGAHVGFRNIIGASDDDLDPRRLQDKDKVTKSLFPKWLFNSTMYYLLGIFSVFLIIFLAPINLEPEQHNCLAMLVTVSLLWATEVIPLFATALMIPFLCVVLRIVRSDDIPHNRLEPNEAAKYIFAAMWTPVILLMLGGLTIAAALSKYDIARRIATAMLSKAGDKPKTVLLTTMFVAAFASMWVSNIAASVLCFSVIQPLLRNLPSDSPVSKGMVLGIALASNVGGMLSPISSPQNLIAIQFMQPPPSWLVWFFITIPVGLISILLIWMVLILTFRPAKGTKIVPLRPVVEKLTGVQLFVSIVTIVTIILWCFGHQLEWLLGDMGVVAIIPAFIFFGSGVLTKEDFNNLLWTLIILAAGGLSLGKAVDSSGLLHTIAREISARIENLHIYIVLCIFSILIMLISTFVSHAIAALIILPLLYKVGSNFDDPHPNLLVMGGTLICTAAMGLPTSSFPNMTAIMLENPETGHRYLKAKHFITRGLPSSLISLVTILTVGYVLMKIVGM</sequence>
<dbReference type="STRING" id="52586.A0A0B1P4G5"/>
<dbReference type="AlphaFoldDB" id="A0A0B1P4G5"/>
<keyword evidence="2" id="KW-0813">Transport</keyword>
<dbReference type="EMBL" id="JNVN01002237">
    <property type="protein sequence ID" value="KHJ32220.1"/>
    <property type="molecule type" value="Genomic_DNA"/>
</dbReference>
<protein>
    <submittedName>
        <fullName evidence="9">Putative plasma membrane phosphate transporter pho87</fullName>
    </submittedName>
</protein>
<dbReference type="GO" id="GO:0006817">
    <property type="term" value="P:phosphate ion transport"/>
    <property type="evidence" value="ECO:0007669"/>
    <property type="project" value="TreeGrafter"/>
</dbReference>
<evidence type="ECO:0000256" key="4">
    <source>
        <dbReference type="ARBA" id="ARBA00022989"/>
    </source>
</evidence>
<feature type="compositionally biased region" description="Acidic residues" evidence="6">
    <location>
        <begin position="144"/>
        <end position="153"/>
    </location>
</feature>
<dbReference type="PANTHER" id="PTHR10283">
    <property type="entry name" value="SOLUTE CARRIER FAMILY 13 MEMBER"/>
    <property type="match status" value="1"/>
</dbReference>
<feature type="transmembrane region" description="Helical" evidence="7">
    <location>
        <begin position="511"/>
        <end position="539"/>
    </location>
</feature>
<dbReference type="GO" id="GO:0005315">
    <property type="term" value="F:phosphate transmembrane transporter activity"/>
    <property type="evidence" value="ECO:0007669"/>
    <property type="project" value="TreeGrafter"/>
</dbReference>
<name>A0A0B1P4G5_UNCNE</name>
<dbReference type="OMA" id="GYGLMYI"/>
<dbReference type="PROSITE" id="PS51382">
    <property type="entry name" value="SPX"/>
    <property type="match status" value="1"/>
</dbReference>
<keyword evidence="3 7" id="KW-0812">Transmembrane</keyword>
<evidence type="ECO:0000313" key="10">
    <source>
        <dbReference type="Proteomes" id="UP000030854"/>
    </source>
</evidence>
<feature type="compositionally biased region" description="Basic and acidic residues" evidence="6">
    <location>
        <begin position="98"/>
        <end position="111"/>
    </location>
</feature>
<comment type="subcellular location">
    <subcellularLocation>
        <location evidence="1">Membrane</location>
        <topology evidence="1">Multi-pass membrane protein</topology>
    </subcellularLocation>
</comment>
<evidence type="ECO:0000256" key="7">
    <source>
        <dbReference type="SAM" id="Phobius"/>
    </source>
</evidence>
<feature type="transmembrane region" description="Helical" evidence="7">
    <location>
        <begin position="551"/>
        <end position="570"/>
    </location>
</feature>
<evidence type="ECO:0000256" key="1">
    <source>
        <dbReference type="ARBA" id="ARBA00004141"/>
    </source>
</evidence>